<keyword evidence="2 6" id="KW-0238">DNA-binding</keyword>
<dbReference type="GO" id="GO:0003677">
    <property type="term" value="F:DNA binding"/>
    <property type="evidence" value="ECO:0007669"/>
    <property type="project" value="UniProtKB-KW"/>
</dbReference>
<dbReference type="SUPFAM" id="SSF46785">
    <property type="entry name" value="Winged helix' DNA-binding domain"/>
    <property type="match status" value="1"/>
</dbReference>
<dbReference type="SUPFAM" id="SSF55781">
    <property type="entry name" value="GAF domain-like"/>
    <property type="match status" value="1"/>
</dbReference>
<dbReference type="GO" id="GO:0045892">
    <property type="term" value="P:negative regulation of DNA-templated transcription"/>
    <property type="evidence" value="ECO:0007669"/>
    <property type="project" value="TreeGrafter"/>
</dbReference>
<dbReference type="InterPro" id="IPR005471">
    <property type="entry name" value="Tscrpt_reg_IclR_N"/>
</dbReference>
<dbReference type="PANTHER" id="PTHR30136:SF24">
    <property type="entry name" value="HTH-TYPE TRANSCRIPTIONAL REPRESSOR ALLR"/>
    <property type="match status" value="1"/>
</dbReference>
<dbReference type="PANTHER" id="PTHR30136">
    <property type="entry name" value="HELIX-TURN-HELIX TRANSCRIPTIONAL REGULATOR, ICLR FAMILY"/>
    <property type="match status" value="1"/>
</dbReference>
<dbReference type="InterPro" id="IPR014757">
    <property type="entry name" value="Tscrpt_reg_IclR_C"/>
</dbReference>
<gene>
    <name evidence="6" type="ORF">HNR30_000838</name>
</gene>
<evidence type="ECO:0000256" key="1">
    <source>
        <dbReference type="ARBA" id="ARBA00023015"/>
    </source>
</evidence>
<feature type="domain" description="HTH iclR-type" evidence="4">
    <location>
        <begin position="17"/>
        <end position="77"/>
    </location>
</feature>
<accession>A0A7W0CE53</accession>
<dbReference type="PROSITE" id="PS51077">
    <property type="entry name" value="HTH_ICLR"/>
    <property type="match status" value="1"/>
</dbReference>
<dbReference type="InterPro" id="IPR029016">
    <property type="entry name" value="GAF-like_dom_sf"/>
</dbReference>
<dbReference type="EMBL" id="JACDUR010000001">
    <property type="protein sequence ID" value="MBA2889503.1"/>
    <property type="molecule type" value="Genomic_DNA"/>
</dbReference>
<dbReference type="Proteomes" id="UP000530928">
    <property type="component" value="Unassembled WGS sequence"/>
</dbReference>
<feature type="domain" description="IclR-ED" evidence="5">
    <location>
        <begin position="78"/>
        <end position="258"/>
    </location>
</feature>
<dbReference type="Pfam" id="PF09339">
    <property type="entry name" value="HTH_IclR"/>
    <property type="match status" value="1"/>
</dbReference>
<dbReference type="SMART" id="SM00346">
    <property type="entry name" value="HTH_ICLR"/>
    <property type="match status" value="1"/>
</dbReference>
<comment type="caution">
    <text evidence="6">The sequence shown here is derived from an EMBL/GenBank/DDBJ whole genome shotgun (WGS) entry which is preliminary data.</text>
</comment>
<dbReference type="RefSeq" id="WP_181608290.1">
    <property type="nucleotide sequence ID" value="NZ_BAABAM010000001.1"/>
</dbReference>
<evidence type="ECO:0000313" key="7">
    <source>
        <dbReference type="Proteomes" id="UP000530928"/>
    </source>
</evidence>
<evidence type="ECO:0000256" key="3">
    <source>
        <dbReference type="ARBA" id="ARBA00023163"/>
    </source>
</evidence>
<name>A0A7W0CE53_9ACTN</name>
<evidence type="ECO:0000256" key="2">
    <source>
        <dbReference type="ARBA" id="ARBA00023125"/>
    </source>
</evidence>
<evidence type="ECO:0000313" key="6">
    <source>
        <dbReference type="EMBL" id="MBA2889503.1"/>
    </source>
</evidence>
<dbReference type="Pfam" id="PF01614">
    <property type="entry name" value="IclR_C"/>
    <property type="match status" value="1"/>
</dbReference>
<dbReference type="Gene3D" id="3.30.450.40">
    <property type="match status" value="1"/>
</dbReference>
<organism evidence="6 7">
    <name type="scientific">Nonomuraea soli</name>
    <dbReference type="NCBI Taxonomy" id="1032476"/>
    <lineage>
        <taxon>Bacteria</taxon>
        <taxon>Bacillati</taxon>
        <taxon>Actinomycetota</taxon>
        <taxon>Actinomycetes</taxon>
        <taxon>Streptosporangiales</taxon>
        <taxon>Streptosporangiaceae</taxon>
        <taxon>Nonomuraea</taxon>
    </lineage>
</organism>
<dbReference type="Gene3D" id="1.10.10.10">
    <property type="entry name" value="Winged helix-like DNA-binding domain superfamily/Winged helix DNA-binding domain"/>
    <property type="match status" value="1"/>
</dbReference>
<evidence type="ECO:0000259" key="4">
    <source>
        <dbReference type="PROSITE" id="PS51077"/>
    </source>
</evidence>
<dbReference type="PROSITE" id="PS51078">
    <property type="entry name" value="ICLR_ED"/>
    <property type="match status" value="1"/>
</dbReference>
<dbReference type="InterPro" id="IPR036388">
    <property type="entry name" value="WH-like_DNA-bd_sf"/>
</dbReference>
<keyword evidence="3" id="KW-0804">Transcription</keyword>
<dbReference type="InterPro" id="IPR050707">
    <property type="entry name" value="HTH_MetabolicPath_Reg"/>
</dbReference>
<keyword evidence="1" id="KW-0805">Transcription regulation</keyword>
<protein>
    <submittedName>
        <fullName evidence="6">DNA-binding IclR family transcriptional regulator</fullName>
    </submittedName>
</protein>
<dbReference type="AlphaFoldDB" id="A0A7W0CE53"/>
<dbReference type="GO" id="GO:0003700">
    <property type="term" value="F:DNA-binding transcription factor activity"/>
    <property type="evidence" value="ECO:0007669"/>
    <property type="project" value="TreeGrafter"/>
</dbReference>
<dbReference type="InterPro" id="IPR036390">
    <property type="entry name" value="WH_DNA-bd_sf"/>
</dbReference>
<proteinExistence type="predicted"/>
<evidence type="ECO:0000259" key="5">
    <source>
        <dbReference type="PROSITE" id="PS51078"/>
    </source>
</evidence>
<keyword evidence="7" id="KW-1185">Reference proteome</keyword>
<reference evidence="6 7" key="1">
    <citation type="submission" date="2020-07" db="EMBL/GenBank/DDBJ databases">
        <title>Genomic Encyclopedia of Type Strains, Phase IV (KMG-IV): sequencing the most valuable type-strain genomes for metagenomic binning, comparative biology and taxonomic classification.</title>
        <authorList>
            <person name="Goeker M."/>
        </authorList>
    </citation>
    <scope>NUCLEOTIDE SEQUENCE [LARGE SCALE GENOMIC DNA]</scope>
    <source>
        <strain evidence="6 7">DSM 45533</strain>
    </source>
</reference>
<sequence length="264" mass="28488">MARTLSVHEDVSTQAQPSSLEKGVEILRALAGNAHPVGVAHVSRQTGLPKSTVHRLLGMLCGQRLARRVGTDYTLDQELSELTGALRTRVPGTRRVVLPHLLHLYETTRQTVNLAVGQGLEAGYIERLYGYDRVESPSDGVDRAPLHCTAAGKVLLAFDPGLRRAFFGHGVLERFTRRTITRLSALEQELAVVHRRGVAYSREEFSGGLSCAAAPVFGPDGRICMAVGVAGQAGEARLAEHGLAVWRVALATTTALRTRRGSPT</sequence>